<dbReference type="EMBL" id="BAABAA010000002">
    <property type="protein sequence ID" value="GAA3556442.1"/>
    <property type="molecule type" value="Genomic_DNA"/>
</dbReference>
<evidence type="ECO:0000313" key="2">
    <source>
        <dbReference type="EMBL" id="GAA3556442.1"/>
    </source>
</evidence>
<dbReference type="RefSeq" id="WP_344840485.1">
    <property type="nucleotide sequence ID" value="NZ_BAABAA010000002.1"/>
</dbReference>
<protein>
    <recommendedName>
        <fullName evidence="4">HEAT repeat domain-containing protein</fullName>
    </recommendedName>
</protein>
<reference evidence="3" key="1">
    <citation type="journal article" date="2019" name="Int. J. Syst. Evol. Microbiol.">
        <title>The Global Catalogue of Microorganisms (GCM) 10K type strain sequencing project: providing services to taxonomists for standard genome sequencing and annotation.</title>
        <authorList>
            <consortium name="The Broad Institute Genomics Platform"/>
            <consortium name="The Broad Institute Genome Sequencing Center for Infectious Disease"/>
            <person name="Wu L."/>
            <person name="Ma J."/>
        </authorList>
    </citation>
    <scope>NUCLEOTIDE SEQUENCE [LARGE SCALE GENOMIC DNA]</scope>
    <source>
        <strain evidence="3">JCM 16928</strain>
    </source>
</reference>
<dbReference type="Proteomes" id="UP001501222">
    <property type="component" value="Unassembled WGS sequence"/>
</dbReference>
<proteinExistence type="predicted"/>
<dbReference type="SUPFAM" id="SSF48371">
    <property type="entry name" value="ARM repeat"/>
    <property type="match status" value="1"/>
</dbReference>
<evidence type="ECO:0000256" key="1">
    <source>
        <dbReference type="SAM" id="MobiDB-lite"/>
    </source>
</evidence>
<evidence type="ECO:0008006" key="4">
    <source>
        <dbReference type="Google" id="ProtNLM"/>
    </source>
</evidence>
<sequence>MGFDSRKLSADFDDDFDEYGEPGPLNHSALERLKAALGEKLERARPAEAERWEQQLESVHSVGLVPLLGCLRHPDPVVRRITAYLLTYVDDDITTQLLNALADEQDAAARMALLVSLADRDAGRVLAFTEPGNSDTDRLGAAYGLTLRHRQADPASRPAQAELPLLNRQTEGGSEIPERVLDALVLCAGPAGRTMTMELPWAEGGGSWALWAVQPTLPPTALRYWLQRMLDLPWATDPTLFGNPGSLVLMATHLYQTHPDLAIELVPRIIDLVATTDLGIVSTGVPDLMAWFKDRKGPDGPIPWDRSDRRLVVLLDQVANLNDRTPTLGLRRILVAAGHPRAEQFLLELVDRRLSNESSEVLGSAAGHATALTPPLVARFRQEKQFDQLERLVDAFPDKQAVRPELTAKLLALLRFSEGQTTRNPDVIKVMVMLCQQLGRVGGADPAVRAALLTVCAGSDLESRAWAARALMDLRHPADEVVPILVSVITDHPRRSTKVPPNEPALGEGGIGLDYLALMWIDQLGPAARAAEPVLRTLLSEVDPSPWVDIRVQASKAWFKVTGDAETAVRVLVAVRETKSLGDGAVLEISLMTPVLPILNELAAEGSAQAARLAAWLG</sequence>
<evidence type="ECO:0000313" key="3">
    <source>
        <dbReference type="Proteomes" id="UP001501222"/>
    </source>
</evidence>
<accession>A0ABP6WU84</accession>
<keyword evidence="3" id="KW-1185">Reference proteome</keyword>
<dbReference type="InterPro" id="IPR016024">
    <property type="entry name" value="ARM-type_fold"/>
</dbReference>
<feature type="region of interest" description="Disordered" evidence="1">
    <location>
        <begin position="1"/>
        <end position="24"/>
    </location>
</feature>
<comment type="caution">
    <text evidence="2">The sequence shown here is derived from an EMBL/GenBank/DDBJ whole genome shotgun (WGS) entry which is preliminary data.</text>
</comment>
<name>A0ABP6WU84_9ACTN</name>
<organism evidence="2 3">
    <name type="scientific">Kribbella ginsengisoli</name>
    <dbReference type="NCBI Taxonomy" id="363865"/>
    <lineage>
        <taxon>Bacteria</taxon>
        <taxon>Bacillati</taxon>
        <taxon>Actinomycetota</taxon>
        <taxon>Actinomycetes</taxon>
        <taxon>Propionibacteriales</taxon>
        <taxon>Kribbellaceae</taxon>
        <taxon>Kribbella</taxon>
    </lineage>
</organism>
<feature type="compositionally biased region" description="Basic and acidic residues" evidence="1">
    <location>
        <begin position="1"/>
        <end position="10"/>
    </location>
</feature>
<gene>
    <name evidence="2" type="ORF">GCM10022235_25640</name>
</gene>
<feature type="compositionally biased region" description="Acidic residues" evidence="1">
    <location>
        <begin position="11"/>
        <end position="20"/>
    </location>
</feature>